<dbReference type="Proteomes" id="UP000092460">
    <property type="component" value="Unassembled WGS sequence"/>
</dbReference>
<evidence type="ECO:0000313" key="1">
    <source>
        <dbReference type="EnsemblMetazoa" id="GPPI015024-PA"/>
    </source>
</evidence>
<dbReference type="VEuPathDB" id="VectorBase:GPPI015024"/>
<name>A0A1B0B0T3_9MUSC</name>
<dbReference type="Gene3D" id="3.20.110.10">
    <property type="entry name" value="Glycoside hydrolase 38, N terminal domain"/>
    <property type="match status" value="1"/>
</dbReference>
<accession>A0A1B0B0T3</accession>
<dbReference type="EnsemblMetazoa" id="GPPI015024-RA">
    <property type="protein sequence ID" value="GPPI015024-PA"/>
    <property type="gene ID" value="GPPI015024"/>
</dbReference>
<evidence type="ECO:0000313" key="2">
    <source>
        <dbReference type="Proteomes" id="UP000092460"/>
    </source>
</evidence>
<dbReference type="AlphaFoldDB" id="A0A1B0B0T3"/>
<organism evidence="1 2">
    <name type="scientific">Glossina palpalis gambiensis</name>
    <dbReference type="NCBI Taxonomy" id="67801"/>
    <lineage>
        <taxon>Eukaryota</taxon>
        <taxon>Metazoa</taxon>
        <taxon>Ecdysozoa</taxon>
        <taxon>Arthropoda</taxon>
        <taxon>Hexapoda</taxon>
        <taxon>Insecta</taxon>
        <taxon>Pterygota</taxon>
        <taxon>Neoptera</taxon>
        <taxon>Endopterygota</taxon>
        <taxon>Diptera</taxon>
        <taxon>Brachycera</taxon>
        <taxon>Muscomorpha</taxon>
        <taxon>Hippoboscoidea</taxon>
        <taxon>Glossinidae</taxon>
        <taxon>Glossina</taxon>
    </lineage>
</organism>
<keyword evidence="2" id="KW-1185">Reference proteome</keyword>
<reference evidence="1" key="2">
    <citation type="submission" date="2020-05" db="UniProtKB">
        <authorList>
            <consortium name="EnsemblMetazoa"/>
        </authorList>
    </citation>
    <scope>IDENTIFICATION</scope>
    <source>
        <strain evidence="1">IAEA</strain>
    </source>
</reference>
<dbReference type="InterPro" id="IPR027291">
    <property type="entry name" value="Glyco_hydro_38_N_sf"/>
</dbReference>
<dbReference type="STRING" id="67801.A0A1B0B0T3"/>
<sequence length="235" mass="27249">MFESRYKKFRNSSQKYYHIDHDVIEGIVVVFDQVSAKSKQSRNQGKVKKNADISHNSLVRLKTINESFYGSEGDIRNAGVQTILGRLIVEPFENEHRPFRHFCQYSLSHHNIASKIFFCDIIDDESGSNNIEEEINQIIENINNTKTYCRVIDLLVPKGGELVYKGAKTNFNTMNYINSYDFITLEYRNDSVDACLLNVHVFYSTSSCYLQASDRARLTITTQDFFRCAEKPLFY</sequence>
<proteinExistence type="predicted"/>
<protein>
    <submittedName>
        <fullName evidence="1">Uncharacterized protein</fullName>
    </submittedName>
</protein>
<reference evidence="2" key="1">
    <citation type="submission" date="2015-01" db="EMBL/GenBank/DDBJ databases">
        <authorList>
            <person name="Aksoy S."/>
            <person name="Warren W."/>
            <person name="Wilson R.K."/>
        </authorList>
    </citation>
    <scope>NUCLEOTIDE SEQUENCE [LARGE SCALE GENOMIC DNA]</scope>
    <source>
        <strain evidence="2">IAEA</strain>
    </source>
</reference>
<dbReference type="EMBL" id="JXJN01006813">
    <property type="status" value="NOT_ANNOTATED_CDS"/>
    <property type="molecule type" value="Genomic_DNA"/>
</dbReference>